<evidence type="ECO:0000256" key="2">
    <source>
        <dbReference type="ARBA" id="ARBA00022475"/>
    </source>
</evidence>
<evidence type="ECO:0000256" key="13">
    <source>
        <dbReference type="PROSITE-ProRule" id="PRU10141"/>
    </source>
</evidence>
<sequence length="573" mass="64184">MSLVWEKACQQFSLDTIQQATDYFNESRIIGKGGFGSVYKGSVVDGSTMTLVAVKRLNPESKQGGGEFETEIKMLSKCRHCHVVSLLGYCNERQEMILVYEYMSNGTLADHLYKNHDSSLMWERRVKICIGAARGLDYLHTGTGLSDRVIHLDVKGANILLDENWAAKIADLGLSKIGPANQTYSEVKTDHIRGTRGYIDPHYRKNGKFTRKSDVYAFGVVLLEVLSGTGALDGKIIPDQGLTDLANWIQQHISSRTLSQIIDRRVLSEITPDCLKHFANITRKSLHNDPKKRPSMSEVVAQLEAALDCQLQTNPSSSIVEVDVFQHFNANTSQIELETTSENISSENHGVSADYLGRARCVFGTPITKKMMIKRGLHTTREIRAQVAFDTRNADNKYDNALRFVKDLKDQWGDEISMLCLIYNATGETLTHIKRHNWFGDIGPSPVTKVILNGQWGAYVHPKVPLVSSGSAGAEVYRGKYRDSVHGAFCDHMISWYIPGQRLTQGNACYCEINEVGHYEGDVWDAIYERTLYAGRESSTNWKECSIGAMIESDTSPIYRAMFTRVDIVVARV</sequence>
<dbReference type="SMART" id="SM00220">
    <property type="entry name" value="S_TKc"/>
    <property type="match status" value="1"/>
</dbReference>
<dbReference type="InterPro" id="IPR008271">
    <property type="entry name" value="Ser/Thr_kinase_AS"/>
</dbReference>
<keyword evidence="3" id="KW-0723">Serine/threonine-protein kinase</keyword>
<dbReference type="SUPFAM" id="SSF56112">
    <property type="entry name" value="Protein kinase-like (PK-like)"/>
    <property type="match status" value="1"/>
</dbReference>
<comment type="caution">
    <text evidence="15">The sequence shown here is derived from an EMBL/GenBank/DDBJ whole genome shotgun (WGS) entry which is preliminary data.</text>
</comment>
<evidence type="ECO:0000256" key="9">
    <source>
        <dbReference type="ARBA" id="ARBA00022840"/>
    </source>
</evidence>
<feature type="domain" description="Protein kinase" evidence="14">
    <location>
        <begin position="24"/>
        <end position="307"/>
    </location>
</feature>
<keyword evidence="9 13" id="KW-0067">ATP-binding</keyword>
<dbReference type="InterPro" id="IPR001245">
    <property type="entry name" value="Ser-Thr/Tyr_kinase_cat_dom"/>
</dbReference>
<evidence type="ECO:0000256" key="3">
    <source>
        <dbReference type="ARBA" id="ARBA00022527"/>
    </source>
</evidence>
<dbReference type="Gene3D" id="3.30.200.20">
    <property type="entry name" value="Phosphorylase Kinase, domain 1"/>
    <property type="match status" value="1"/>
</dbReference>
<evidence type="ECO:0000256" key="10">
    <source>
        <dbReference type="ARBA" id="ARBA00022989"/>
    </source>
</evidence>
<dbReference type="FunFam" id="3.30.200.20:FF:000039">
    <property type="entry name" value="receptor-like protein kinase FERONIA"/>
    <property type="match status" value="1"/>
</dbReference>
<dbReference type="Pfam" id="PF21230">
    <property type="entry name" value="Nakanori"/>
    <property type="match status" value="1"/>
</dbReference>
<gene>
    <name evidence="15" type="ORF">SSX86_016965</name>
</gene>
<dbReference type="GO" id="GO:0051707">
    <property type="term" value="P:response to other organism"/>
    <property type="evidence" value="ECO:0007669"/>
    <property type="project" value="UniProtKB-ARBA"/>
</dbReference>
<comment type="subcellular location">
    <subcellularLocation>
        <location evidence="1">Cell membrane</location>
        <topology evidence="1">Single-pass membrane protein</topology>
    </subcellularLocation>
</comment>
<proteinExistence type="predicted"/>
<dbReference type="PANTHER" id="PTHR27003:SF435">
    <property type="entry name" value="PROTEIN KINASE DOMAIN-CONTAINING PROTEIN"/>
    <property type="match status" value="1"/>
</dbReference>
<keyword evidence="6" id="KW-0732">Signal</keyword>
<name>A0AAP0CZ03_9ASTR</name>
<evidence type="ECO:0000256" key="4">
    <source>
        <dbReference type="ARBA" id="ARBA00022679"/>
    </source>
</evidence>
<keyword evidence="12" id="KW-1015">Disulfide bond</keyword>
<feature type="binding site" evidence="13">
    <location>
        <position position="55"/>
    </location>
    <ligand>
        <name>ATP</name>
        <dbReference type="ChEBI" id="CHEBI:30616"/>
    </ligand>
</feature>
<dbReference type="Pfam" id="PF07714">
    <property type="entry name" value="PK_Tyr_Ser-Thr"/>
    <property type="match status" value="1"/>
</dbReference>
<accession>A0AAP0CZ03</accession>
<keyword evidence="5" id="KW-0812">Transmembrane</keyword>
<keyword evidence="16" id="KW-1185">Reference proteome</keyword>
<organism evidence="15 16">
    <name type="scientific">Deinandra increscens subsp. villosa</name>
    <dbReference type="NCBI Taxonomy" id="3103831"/>
    <lineage>
        <taxon>Eukaryota</taxon>
        <taxon>Viridiplantae</taxon>
        <taxon>Streptophyta</taxon>
        <taxon>Embryophyta</taxon>
        <taxon>Tracheophyta</taxon>
        <taxon>Spermatophyta</taxon>
        <taxon>Magnoliopsida</taxon>
        <taxon>eudicotyledons</taxon>
        <taxon>Gunneridae</taxon>
        <taxon>Pentapetalae</taxon>
        <taxon>asterids</taxon>
        <taxon>campanulids</taxon>
        <taxon>Asterales</taxon>
        <taxon>Asteraceae</taxon>
        <taxon>Asteroideae</taxon>
        <taxon>Heliantheae alliance</taxon>
        <taxon>Madieae</taxon>
        <taxon>Madiinae</taxon>
        <taxon>Deinandra</taxon>
    </lineage>
</organism>
<dbReference type="CDD" id="cd14066">
    <property type="entry name" value="STKc_IRAK"/>
    <property type="match status" value="1"/>
</dbReference>
<evidence type="ECO:0000256" key="1">
    <source>
        <dbReference type="ARBA" id="ARBA00004162"/>
    </source>
</evidence>
<dbReference type="GO" id="GO:0004674">
    <property type="term" value="F:protein serine/threonine kinase activity"/>
    <property type="evidence" value="ECO:0007669"/>
    <property type="project" value="UniProtKB-KW"/>
</dbReference>
<dbReference type="FunFam" id="1.10.510.10:FF:000468">
    <property type="entry name" value="PTI1-like tyrosine-protein kinase 3"/>
    <property type="match status" value="1"/>
</dbReference>
<evidence type="ECO:0000256" key="11">
    <source>
        <dbReference type="ARBA" id="ARBA00023136"/>
    </source>
</evidence>
<dbReference type="InterPro" id="IPR017441">
    <property type="entry name" value="Protein_kinase_ATP_BS"/>
</dbReference>
<dbReference type="GO" id="GO:0005886">
    <property type="term" value="C:plasma membrane"/>
    <property type="evidence" value="ECO:0007669"/>
    <property type="project" value="UniProtKB-SubCell"/>
</dbReference>
<evidence type="ECO:0000313" key="16">
    <source>
        <dbReference type="Proteomes" id="UP001408789"/>
    </source>
</evidence>
<dbReference type="GO" id="GO:0005524">
    <property type="term" value="F:ATP binding"/>
    <property type="evidence" value="ECO:0007669"/>
    <property type="project" value="UniProtKB-UniRule"/>
</dbReference>
<keyword evidence="7 13" id="KW-0547">Nucleotide-binding</keyword>
<evidence type="ECO:0000256" key="6">
    <source>
        <dbReference type="ARBA" id="ARBA00022729"/>
    </source>
</evidence>
<evidence type="ECO:0000256" key="12">
    <source>
        <dbReference type="ARBA" id="ARBA00023157"/>
    </source>
</evidence>
<evidence type="ECO:0000259" key="14">
    <source>
        <dbReference type="PROSITE" id="PS50011"/>
    </source>
</evidence>
<dbReference type="InterPro" id="IPR011009">
    <property type="entry name" value="Kinase-like_dom_sf"/>
</dbReference>
<dbReference type="PROSITE" id="PS00107">
    <property type="entry name" value="PROTEIN_KINASE_ATP"/>
    <property type="match status" value="1"/>
</dbReference>
<dbReference type="Proteomes" id="UP001408789">
    <property type="component" value="Unassembled WGS sequence"/>
</dbReference>
<dbReference type="InterPro" id="IPR000719">
    <property type="entry name" value="Prot_kinase_dom"/>
</dbReference>
<protein>
    <recommendedName>
        <fullName evidence="14">Protein kinase domain-containing protein</fullName>
    </recommendedName>
</protein>
<keyword evidence="4" id="KW-0808">Transferase</keyword>
<reference evidence="15 16" key="1">
    <citation type="submission" date="2024-04" db="EMBL/GenBank/DDBJ databases">
        <title>The reference genome of an endangered Asteraceae, Deinandra increscens subsp. villosa, native to the Central Coast of California.</title>
        <authorList>
            <person name="Guilliams M."/>
            <person name="Hasenstab-Lehman K."/>
            <person name="Meyer R."/>
            <person name="Mcevoy S."/>
        </authorList>
    </citation>
    <scope>NUCLEOTIDE SEQUENCE [LARGE SCALE GENOMIC DNA]</scope>
    <source>
        <tissue evidence="15">Leaf</tissue>
    </source>
</reference>
<evidence type="ECO:0000256" key="7">
    <source>
        <dbReference type="ARBA" id="ARBA00022741"/>
    </source>
</evidence>
<dbReference type="PROSITE" id="PS50011">
    <property type="entry name" value="PROTEIN_KINASE_DOM"/>
    <property type="match status" value="1"/>
</dbReference>
<dbReference type="GO" id="GO:0004714">
    <property type="term" value="F:transmembrane receptor protein tyrosine kinase activity"/>
    <property type="evidence" value="ECO:0007669"/>
    <property type="project" value="InterPro"/>
</dbReference>
<dbReference type="InterPro" id="IPR049065">
    <property type="entry name" value="Nakanori"/>
</dbReference>
<dbReference type="Gene3D" id="1.10.510.10">
    <property type="entry name" value="Transferase(Phosphotransferase) domain 1"/>
    <property type="match status" value="1"/>
</dbReference>
<dbReference type="EMBL" id="JBCNJP010000018">
    <property type="protein sequence ID" value="KAK9063095.1"/>
    <property type="molecule type" value="Genomic_DNA"/>
</dbReference>
<evidence type="ECO:0000256" key="8">
    <source>
        <dbReference type="ARBA" id="ARBA00022777"/>
    </source>
</evidence>
<dbReference type="PROSITE" id="PS00108">
    <property type="entry name" value="PROTEIN_KINASE_ST"/>
    <property type="match status" value="1"/>
</dbReference>
<evidence type="ECO:0000256" key="5">
    <source>
        <dbReference type="ARBA" id="ARBA00022692"/>
    </source>
</evidence>
<dbReference type="GO" id="GO:0009506">
    <property type="term" value="C:plasmodesma"/>
    <property type="evidence" value="ECO:0007669"/>
    <property type="project" value="TreeGrafter"/>
</dbReference>
<evidence type="ECO:0000313" key="15">
    <source>
        <dbReference type="EMBL" id="KAK9063095.1"/>
    </source>
</evidence>
<keyword evidence="11" id="KW-0472">Membrane</keyword>
<dbReference type="PANTHER" id="PTHR27003">
    <property type="entry name" value="OS07G0166700 PROTEIN"/>
    <property type="match status" value="1"/>
</dbReference>
<keyword evidence="8" id="KW-0418">Kinase</keyword>
<keyword evidence="2" id="KW-1003">Cell membrane</keyword>
<keyword evidence="10" id="KW-1133">Transmembrane helix</keyword>
<dbReference type="InterPro" id="IPR045272">
    <property type="entry name" value="ANXUR1/2-like"/>
</dbReference>
<dbReference type="AlphaFoldDB" id="A0AAP0CZ03"/>